<protein>
    <submittedName>
        <fullName evidence="1">Uncharacterized protein</fullName>
    </submittedName>
</protein>
<gene>
    <name evidence="1" type="ORF">OCTVUL_1B001130</name>
</gene>
<reference evidence="1" key="1">
    <citation type="submission" date="2023-08" db="EMBL/GenBank/DDBJ databases">
        <authorList>
            <person name="Alioto T."/>
            <person name="Alioto T."/>
            <person name="Gomez Garrido J."/>
        </authorList>
    </citation>
    <scope>NUCLEOTIDE SEQUENCE</scope>
</reference>
<evidence type="ECO:0000313" key="2">
    <source>
        <dbReference type="Proteomes" id="UP001162480"/>
    </source>
</evidence>
<organism evidence="1 2">
    <name type="scientific">Octopus vulgaris</name>
    <name type="common">Common octopus</name>
    <dbReference type="NCBI Taxonomy" id="6645"/>
    <lineage>
        <taxon>Eukaryota</taxon>
        <taxon>Metazoa</taxon>
        <taxon>Spiralia</taxon>
        <taxon>Lophotrochozoa</taxon>
        <taxon>Mollusca</taxon>
        <taxon>Cephalopoda</taxon>
        <taxon>Coleoidea</taxon>
        <taxon>Octopodiformes</taxon>
        <taxon>Octopoda</taxon>
        <taxon>Incirrata</taxon>
        <taxon>Octopodidae</taxon>
        <taxon>Octopus</taxon>
    </lineage>
</organism>
<proteinExistence type="predicted"/>
<dbReference type="EMBL" id="OX597820">
    <property type="protein sequence ID" value="CAI9725190.1"/>
    <property type="molecule type" value="Genomic_DNA"/>
</dbReference>
<keyword evidence="2" id="KW-1185">Reference proteome</keyword>
<evidence type="ECO:0000313" key="1">
    <source>
        <dbReference type="EMBL" id="CAI9725190.1"/>
    </source>
</evidence>
<accession>A0AA36AZJ6</accession>
<sequence length="68" mass="7748">MKKNCNKSIQDGSVVSLFLKEMFVANLKEIPRTWQQNEPPDASCCRLPHRVNQKPFAEPDDIFSDPGT</sequence>
<dbReference type="AlphaFoldDB" id="A0AA36AZJ6"/>
<dbReference type="Proteomes" id="UP001162480">
    <property type="component" value="Chromosome 7"/>
</dbReference>
<name>A0AA36AZJ6_OCTVU</name>